<protein>
    <submittedName>
        <fullName evidence="2">Uncharacterized protein</fullName>
    </submittedName>
</protein>
<sequence length="174" mass="19452">MAAEKMPGVSVADRKGNVARRHGSSPFISITADFTQNKCLGSYAVHRSLTVAARQGRQRRQCLPLIMVNIFNNNEGTAMGNSLSPFIANLFMSKFETEVKDKFEYFPKVWFRPSAELPRVFSTGNGRKKDVGSWEAFAGNQTERARGADELMTYSSKLINPTWTGHPHNHLNLS</sequence>
<evidence type="ECO:0000313" key="3">
    <source>
        <dbReference type="Proteomes" id="UP001162162"/>
    </source>
</evidence>
<dbReference type="EMBL" id="JAPWTK010000099">
    <property type="protein sequence ID" value="KAJ8950525.1"/>
    <property type="molecule type" value="Genomic_DNA"/>
</dbReference>
<dbReference type="Proteomes" id="UP001162162">
    <property type="component" value="Unassembled WGS sequence"/>
</dbReference>
<name>A0AAV8YGZ9_9CUCU</name>
<evidence type="ECO:0000313" key="2">
    <source>
        <dbReference type="EMBL" id="KAJ8950525.1"/>
    </source>
</evidence>
<organism evidence="2 3">
    <name type="scientific">Aromia moschata</name>
    <dbReference type="NCBI Taxonomy" id="1265417"/>
    <lineage>
        <taxon>Eukaryota</taxon>
        <taxon>Metazoa</taxon>
        <taxon>Ecdysozoa</taxon>
        <taxon>Arthropoda</taxon>
        <taxon>Hexapoda</taxon>
        <taxon>Insecta</taxon>
        <taxon>Pterygota</taxon>
        <taxon>Neoptera</taxon>
        <taxon>Endopterygota</taxon>
        <taxon>Coleoptera</taxon>
        <taxon>Polyphaga</taxon>
        <taxon>Cucujiformia</taxon>
        <taxon>Chrysomeloidea</taxon>
        <taxon>Cerambycidae</taxon>
        <taxon>Cerambycinae</taxon>
        <taxon>Callichromatini</taxon>
        <taxon>Aromia</taxon>
    </lineage>
</organism>
<proteinExistence type="predicted"/>
<comment type="caution">
    <text evidence="2">The sequence shown here is derived from an EMBL/GenBank/DDBJ whole genome shotgun (WGS) entry which is preliminary data.</text>
</comment>
<dbReference type="AlphaFoldDB" id="A0AAV8YGZ9"/>
<keyword evidence="3" id="KW-1185">Reference proteome</keyword>
<gene>
    <name evidence="2" type="ORF">NQ318_015269</name>
</gene>
<feature type="region of interest" description="Disordered" evidence="1">
    <location>
        <begin position="1"/>
        <end position="22"/>
    </location>
</feature>
<evidence type="ECO:0000256" key="1">
    <source>
        <dbReference type="SAM" id="MobiDB-lite"/>
    </source>
</evidence>
<accession>A0AAV8YGZ9</accession>
<reference evidence="2" key="1">
    <citation type="journal article" date="2023" name="Insect Mol. Biol.">
        <title>Genome sequencing provides insights into the evolution of gene families encoding plant cell wall-degrading enzymes in longhorned beetles.</title>
        <authorList>
            <person name="Shin N.R."/>
            <person name="Okamura Y."/>
            <person name="Kirsch R."/>
            <person name="Pauchet Y."/>
        </authorList>
    </citation>
    <scope>NUCLEOTIDE SEQUENCE</scope>
    <source>
        <strain evidence="2">AMC_N1</strain>
    </source>
</reference>